<dbReference type="EMBL" id="RJTM01000072">
    <property type="protein sequence ID" value="RNL87268.1"/>
    <property type="molecule type" value="Genomic_DNA"/>
</dbReference>
<evidence type="ECO:0000313" key="2">
    <source>
        <dbReference type="EMBL" id="RNL87268.1"/>
    </source>
</evidence>
<dbReference type="OrthoDB" id="211588at2"/>
<name>A0A3N0EHA7_SINP1</name>
<dbReference type="Proteomes" id="UP000267469">
    <property type="component" value="Unassembled WGS sequence"/>
</dbReference>
<dbReference type="InterPro" id="IPR007541">
    <property type="entry name" value="Uncharacterised_BSP"/>
</dbReference>
<feature type="signal peptide" evidence="1">
    <location>
        <begin position="1"/>
        <end position="19"/>
    </location>
</feature>
<sequence>MKKIISTVMLIIVVAPVMAQTEEVISKKGKTLIFASEDPGLGNKVRSGLIKTFFKVYPKLAKDFNPETADTVFVKIDTAYDGVAYAHNGKVTISSEWLKKKPGDTDVITHEVMHLVQNYPPDSGPGWLTEGIADYVRYVYGVDNKQAGWSLPEYREGNHYKDSYRVTARFLVWLTRHYNKNIVSVLDKNMRNKTYTPGLWQTCTTRSLDELWAEYQRAPAL</sequence>
<organism evidence="2 3">
    <name type="scientific">Sinomicrobium pectinilyticum</name>
    <dbReference type="NCBI Taxonomy" id="1084421"/>
    <lineage>
        <taxon>Bacteria</taxon>
        <taxon>Pseudomonadati</taxon>
        <taxon>Bacteroidota</taxon>
        <taxon>Flavobacteriia</taxon>
        <taxon>Flavobacteriales</taxon>
        <taxon>Flavobacteriaceae</taxon>
        <taxon>Sinomicrobium</taxon>
    </lineage>
</organism>
<feature type="chain" id="PRO_5018096062" evidence="1">
    <location>
        <begin position="20"/>
        <end position="221"/>
    </location>
</feature>
<dbReference type="PANTHER" id="PTHR33321:SF12">
    <property type="entry name" value="PLANT BASIC SECRETORY PROTEIN (BSP) FAMILY PROTEIN"/>
    <property type="match status" value="1"/>
</dbReference>
<accession>A0A3N0EHA7</accession>
<reference evidence="2 3" key="1">
    <citation type="submission" date="2018-10" db="EMBL/GenBank/DDBJ databases">
        <title>Sinomicrobium pectinilyticum sp. nov., a pectinase-producing bacterium isolated from alkaline and saline soil, and emended description of the genus Sinomicrobium.</title>
        <authorList>
            <person name="Cheng B."/>
            <person name="Li C."/>
            <person name="Lai Q."/>
            <person name="Du M."/>
            <person name="Shao Z."/>
            <person name="Xu P."/>
            <person name="Yang C."/>
        </authorList>
    </citation>
    <scope>NUCLEOTIDE SEQUENCE [LARGE SCALE GENOMIC DNA]</scope>
    <source>
        <strain evidence="2 3">5DNS001</strain>
    </source>
</reference>
<dbReference type="RefSeq" id="WP_123216002.1">
    <property type="nucleotide sequence ID" value="NZ_RJTM01000072.1"/>
</dbReference>
<keyword evidence="1" id="KW-0732">Signal</keyword>
<keyword evidence="3" id="KW-1185">Reference proteome</keyword>
<dbReference type="AlphaFoldDB" id="A0A3N0EHA7"/>
<gene>
    <name evidence="2" type="ORF">ED312_10710</name>
</gene>
<protein>
    <submittedName>
        <fullName evidence="2">Secretory protein</fullName>
    </submittedName>
</protein>
<evidence type="ECO:0000256" key="1">
    <source>
        <dbReference type="SAM" id="SignalP"/>
    </source>
</evidence>
<dbReference type="PANTHER" id="PTHR33321">
    <property type="match status" value="1"/>
</dbReference>
<dbReference type="Pfam" id="PF04450">
    <property type="entry name" value="BSP"/>
    <property type="match status" value="1"/>
</dbReference>
<evidence type="ECO:0000313" key="3">
    <source>
        <dbReference type="Proteomes" id="UP000267469"/>
    </source>
</evidence>
<comment type="caution">
    <text evidence="2">The sequence shown here is derived from an EMBL/GenBank/DDBJ whole genome shotgun (WGS) entry which is preliminary data.</text>
</comment>
<proteinExistence type="predicted"/>